<evidence type="ECO:0000256" key="1">
    <source>
        <dbReference type="SAM" id="MobiDB-lite"/>
    </source>
</evidence>
<name>A0A843WDS7_COLES</name>
<evidence type="ECO:0000313" key="2">
    <source>
        <dbReference type="EMBL" id="MQM08362.1"/>
    </source>
</evidence>
<dbReference type="AlphaFoldDB" id="A0A843WDS7"/>
<feature type="region of interest" description="Disordered" evidence="1">
    <location>
        <begin position="218"/>
        <end position="243"/>
    </location>
</feature>
<protein>
    <submittedName>
        <fullName evidence="2">Uncharacterized protein</fullName>
    </submittedName>
</protein>
<dbReference type="Proteomes" id="UP000652761">
    <property type="component" value="Unassembled WGS sequence"/>
</dbReference>
<keyword evidence="3" id="KW-1185">Reference proteome</keyword>
<gene>
    <name evidence="2" type="ORF">Taro_041214</name>
</gene>
<accession>A0A843WDS7</accession>
<reference evidence="2" key="1">
    <citation type="submission" date="2017-07" db="EMBL/GenBank/DDBJ databases">
        <title>Taro Niue Genome Assembly and Annotation.</title>
        <authorList>
            <person name="Atibalentja N."/>
            <person name="Keating K."/>
            <person name="Fields C.J."/>
        </authorList>
    </citation>
    <scope>NUCLEOTIDE SEQUENCE</scope>
    <source>
        <strain evidence="2">Niue_2</strain>
        <tissue evidence="2">Leaf</tissue>
    </source>
</reference>
<feature type="non-terminal residue" evidence="2">
    <location>
        <position position="1"/>
    </location>
</feature>
<comment type="caution">
    <text evidence="2">The sequence shown here is derived from an EMBL/GenBank/DDBJ whole genome shotgun (WGS) entry which is preliminary data.</text>
</comment>
<dbReference type="EMBL" id="NMUH01004102">
    <property type="protein sequence ID" value="MQM08362.1"/>
    <property type="molecule type" value="Genomic_DNA"/>
</dbReference>
<organism evidence="2 3">
    <name type="scientific">Colocasia esculenta</name>
    <name type="common">Wild taro</name>
    <name type="synonym">Arum esculentum</name>
    <dbReference type="NCBI Taxonomy" id="4460"/>
    <lineage>
        <taxon>Eukaryota</taxon>
        <taxon>Viridiplantae</taxon>
        <taxon>Streptophyta</taxon>
        <taxon>Embryophyta</taxon>
        <taxon>Tracheophyta</taxon>
        <taxon>Spermatophyta</taxon>
        <taxon>Magnoliopsida</taxon>
        <taxon>Liliopsida</taxon>
        <taxon>Araceae</taxon>
        <taxon>Aroideae</taxon>
        <taxon>Colocasieae</taxon>
        <taxon>Colocasia</taxon>
    </lineage>
</organism>
<proteinExistence type="predicted"/>
<evidence type="ECO:0000313" key="3">
    <source>
        <dbReference type="Proteomes" id="UP000652761"/>
    </source>
</evidence>
<sequence>GSFPTEPVTCEAHPYSFQVRVSRRLLILRLVLSRTVAGQVVVCMHATCRTLGDLLTSALGRRQPPTSRLGRDGGLRRIPNCDAFLRKVGQTELPQALLGQERLLQWFFGRLGVLVSFSAWSRREDVLRSGGNAGLWLFFMFFAKGNEKNMKNGFKHQFTGFMGEIRELGPESLKVTGMGLRQCGPQGWCWLVSTVCWLVLVERQLDLTSVVARLRGEGEQEASHPSSSSEPHRSGVGYAPLVV</sequence>